<keyword evidence="1" id="KW-0732">Signal</keyword>
<evidence type="ECO:0000313" key="3">
    <source>
        <dbReference type="Proteomes" id="UP000294508"/>
    </source>
</evidence>
<reference evidence="2 3" key="1">
    <citation type="journal article" date="2015" name="Stand. Genomic Sci.">
        <title>Genomic Encyclopedia of Bacterial and Archaeal Type Strains, Phase III: the genomes of soil and plant-associated and newly described type strains.</title>
        <authorList>
            <person name="Whitman W.B."/>
            <person name="Woyke T."/>
            <person name="Klenk H.P."/>
            <person name="Zhou Y."/>
            <person name="Lilburn T.G."/>
            <person name="Beck B.J."/>
            <person name="De Vos P."/>
            <person name="Vandamme P."/>
            <person name="Eisen J.A."/>
            <person name="Garrity G."/>
            <person name="Hugenholtz P."/>
            <person name="Kyrpides N.C."/>
        </authorList>
    </citation>
    <scope>NUCLEOTIDE SEQUENCE [LARGE SCALE GENOMIC DNA]</scope>
    <source>
        <strain evidence="2 3">VKM Ac-2572</strain>
    </source>
</reference>
<evidence type="ECO:0000256" key="1">
    <source>
        <dbReference type="SAM" id="SignalP"/>
    </source>
</evidence>
<comment type="caution">
    <text evidence="2">The sequence shown here is derived from an EMBL/GenBank/DDBJ whole genome shotgun (WGS) entry which is preliminary data.</text>
</comment>
<dbReference type="EMBL" id="SLWN01000007">
    <property type="protein sequence ID" value="TCO26386.1"/>
    <property type="molecule type" value="Genomic_DNA"/>
</dbReference>
<dbReference type="RefSeq" id="WP_132211028.1">
    <property type="nucleotide sequence ID" value="NZ_SLWN01000007.1"/>
</dbReference>
<name>A0A4R2HFR6_9ACTN</name>
<proteinExistence type="predicted"/>
<dbReference type="PROSITE" id="PS51318">
    <property type="entry name" value="TAT"/>
    <property type="match status" value="1"/>
</dbReference>
<dbReference type="OrthoDB" id="4537321at2"/>
<organism evidence="2 3">
    <name type="scientific">Kribbella steppae</name>
    <dbReference type="NCBI Taxonomy" id="2512223"/>
    <lineage>
        <taxon>Bacteria</taxon>
        <taxon>Bacillati</taxon>
        <taxon>Actinomycetota</taxon>
        <taxon>Actinomycetes</taxon>
        <taxon>Propionibacteriales</taxon>
        <taxon>Kribbellaceae</taxon>
        <taxon>Kribbella</taxon>
    </lineage>
</organism>
<gene>
    <name evidence="2" type="ORF">EV652_107278</name>
</gene>
<dbReference type="Proteomes" id="UP000294508">
    <property type="component" value="Unassembled WGS sequence"/>
</dbReference>
<accession>A0A4R2HFR6</accession>
<dbReference type="AlphaFoldDB" id="A0A4R2HFR6"/>
<dbReference type="InterPro" id="IPR006311">
    <property type="entry name" value="TAT_signal"/>
</dbReference>
<feature type="signal peptide" evidence="1">
    <location>
        <begin position="1"/>
        <end position="22"/>
    </location>
</feature>
<keyword evidence="3" id="KW-1185">Reference proteome</keyword>
<feature type="chain" id="PRO_5039147757" evidence="1">
    <location>
        <begin position="23"/>
        <end position="338"/>
    </location>
</feature>
<sequence length="338" mass="36174">MSRVTFSRRRVFTALGLAGVLATGTAITVAVNGPESSQAATTSAATAASDVSATRAISCDTKKGGKPFYDGPSASKKYDSRFSNSAALPRLGSYIPQGIGTWWNWSGSKNLLLVAMYHPGKNSIIVGIDPATNKVVGDVAIAPTHAGGITTAYGWAFVQGSTNGIRKYKLSTLAAAMKKSGTPYVKAVGSERKVYGASFLTSYGDSLWAGKFNDKGRDKMYEYKIKPNGTLVTVNRAWEIPTKTQGLLVTKGHFIFSTSYGRKNLSNLYVVKRGQPDLDKAKLSCFRAPALSEGLTEFGGRAYLVFESGSYEFRSDPNTKNVITRLHKASISSLTGLV</sequence>
<protein>
    <submittedName>
        <fullName evidence="2">Uncharacterized protein</fullName>
    </submittedName>
</protein>
<evidence type="ECO:0000313" key="2">
    <source>
        <dbReference type="EMBL" id="TCO26386.1"/>
    </source>
</evidence>